<evidence type="ECO:0000256" key="16">
    <source>
        <dbReference type="ARBA" id="ARBA00030723"/>
    </source>
</evidence>
<evidence type="ECO:0000256" key="17">
    <source>
        <dbReference type="ARBA" id="ARBA00032175"/>
    </source>
</evidence>
<dbReference type="GO" id="GO:0000139">
    <property type="term" value="C:Golgi membrane"/>
    <property type="evidence" value="ECO:0007669"/>
    <property type="project" value="UniProtKB-SubCell"/>
</dbReference>
<evidence type="ECO:0000256" key="6">
    <source>
        <dbReference type="ARBA" id="ARBA00022676"/>
    </source>
</evidence>
<dbReference type="Pfam" id="PF13896">
    <property type="entry name" value="Glyco_transf_49"/>
    <property type="match status" value="1"/>
</dbReference>
<dbReference type="GO" id="GO:0015020">
    <property type="term" value="F:glucuronosyltransferase activity"/>
    <property type="evidence" value="ECO:0007669"/>
    <property type="project" value="InterPro"/>
</dbReference>
<evidence type="ECO:0000256" key="18">
    <source>
        <dbReference type="ARBA" id="ARBA00032181"/>
    </source>
</evidence>
<accession>A0A7R9A451</accession>
<evidence type="ECO:0000256" key="19">
    <source>
        <dbReference type="ARBA" id="ARBA00033291"/>
    </source>
</evidence>
<comment type="similarity">
    <text evidence="4">Belongs to the glycosyltransferase 49 family.</text>
</comment>
<dbReference type="GO" id="GO:0046872">
    <property type="term" value="F:metal ion binding"/>
    <property type="evidence" value="ECO:0007669"/>
    <property type="project" value="UniProtKB-KW"/>
</dbReference>
<keyword evidence="23" id="KW-1185">Reference proteome</keyword>
<keyword evidence="11 21" id="KW-1133">Transmembrane helix</keyword>
<gene>
    <name evidence="22" type="ORF">DSTB1V02_LOCUS2569</name>
</gene>
<keyword evidence="15" id="KW-0464">Manganese</keyword>
<comment type="subcellular location">
    <subcellularLocation>
        <location evidence="2">Golgi apparatus membrane</location>
        <topology evidence="2">Single-pass type II membrane protein</topology>
    </subcellularLocation>
</comment>
<sequence>MTRYPTYVKDRRMKVLTVSCAVYIIICFMFIVADVSVDAYACSVKKARQRKEVVHDMNRDLLEKSVEDEGSEYKRVQDAVTASLLPSSEYEDVTWVTQGTVNHLRRAAILADAWKGPLSIAFFLWTGKDVAPTIKAIECLRASHPLVKQYATFSFSFHRYIQEEESDWKYWNGSCDAIDEALERLTSRRENFMETRVPYPVGLMRNVARKSSRTHFFTICDMDITPSLGLRTDFLQMLTREGLLNEEKSLYVMPVFEVQIGVSMPSGKEELKTLVQKGTARQFYISLTPTAQGPTDYARWFNLPPSKEMRPAYEVEWSFFYEPFFILSSSAPYYYEGFKEYSYERGSFACELKARGWKFFVLNNAFVLHDGFKLTNMFEFFLNKKVRKELAKTAINHRLYRAELIAKIGSQAKKCSSLSYRTLEVLLVLAGHL</sequence>
<evidence type="ECO:0000256" key="2">
    <source>
        <dbReference type="ARBA" id="ARBA00004323"/>
    </source>
</evidence>
<dbReference type="InterPro" id="IPR043189">
    <property type="entry name" value="B4GAT1"/>
</dbReference>
<keyword evidence="13 21" id="KW-0472">Membrane</keyword>
<evidence type="ECO:0000256" key="12">
    <source>
        <dbReference type="ARBA" id="ARBA00023034"/>
    </source>
</evidence>
<reference evidence="22" key="1">
    <citation type="submission" date="2020-11" db="EMBL/GenBank/DDBJ databases">
        <authorList>
            <person name="Tran Van P."/>
        </authorList>
    </citation>
    <scope>NUCLEOTIDE SEQUENCE</scope>
</reference>
<evidence type="ECO:0000256" key="5">
    <source>
        <dbReference type="ARBA" id="ARBA00017962"/>
    </source>
</evidence>
<name>A0A7R9A451_9CRUS</name>
<evidence type="ECO:0000256" key="11">
    <source>
        <dbReference type="ARBA" id="ARBA00022989"/>
    </source>
</evidence>
<keyword evidence="8 21" id="KW-0812">Transmembrane</keyword>
<evidence type="ECO:0000256" key="1">
    <source>
        <dbReference type="ARBA" id="ARBA00001936"/>
    </source>
</evidence>
<evidence type="ECO:0000256" key="14">
    <source>
        <dbReference type="ARBA" id="ARBA00023180"/>
    </source>
</evidence>
<comment type="cofactor">
    <cofactor evidence="1">
        <name>Mn(2+)</name>
        <dbReference type="ChEBI" id="CHEBI:29035"/>
    </cofactor>
</comment>
<dbReference type="AlphaFoldDB" id="A0A7R9A451"/>
<keyword evidence="14" id="KW-0325">Glycoprotein</keyword>
<protein>
    <recommendedName>
        <fullName evidence="5">Beta-1,4-glucuronyltransferase 1</fullName>
    </recommendedName>
    <alternativeName>
        <fullName evidence="16">I-beta-1,3-N-acetylglucosaminyltransferase</fullName>
    </alternativeName>
    <alternativeName>
        <fullName evidence="19">N-acetyllactosaminide beta-1,3-N-acetylglucosaminyltransferase</fullName>
    </alternativeName>
    <alternativeName>
        <fullName evidence="17">Poly-N-acetyllactosamine extension enzyme</fullName>
    </alternativeName>
    <alternativeName>
        <fullName evidence="18">UDP-GlcNAc:betaGal beta-1,3-N-acetylglucosaminyltransferase 1</fullName>
    </alternativeName>
</protein>
<dbReference type="EMBL" id="CAJPEV010000293">
    <property type="protein sequence ID" value="CAG0883573.1"/>
    <property type="molecule type" value="Genomic_DNA"/>
</dbReference>
<evidence type="ECO:0000256" key="20">
    <source>
        <dbReference type="ARBA" id="ARBA00047852"/>
    </source>
</evidence>
<evidence type="ECO:0000256" key="8">
    <source>
        <dbReference type="ARBA" id="ARBA00022692"/>
    </source>
</evidence>
<dbReference type="GO" id="GO:0035269">
    <property type="term" value="P:protein O-linked glycosylation via mannose"/>
    <property type="evidence" value="ECO:0007669"/>
    <property type="project" value="TreeGrafter"/>
</dbReference>
<evidence type="ECO:0000256" key="7">
    <source>
        <dbReference type="ARBA" id="ARBA00022679"/>
    </source>
</evidence>
<evidence type="ECO:0000256" key="21">
    <source>
        <dbReference type="SAM" id="Phobius"/>
    </source>
</evidence>
<evidence type="ECO:0000256" key="13">
    <source>
        <dbReference type="ARBA" id="ARBA00023136"/>
    </source>
</evidence>
<evidence type="ECO:0000256" key="9">
    <source>
        <dbReference type="ARBA" id="ARBA00022723"/>
    </source>
</evidence>
<comment type="catalytic activity">
    <reaction evidence="20">
        <text>3-O-[beta-D-Xyl-(1-&gt;4)-Rib-ol-P-Rib-ol-P-3-beta-D-GalNAc-(1-&gt;3)-beta-D-GlcNAc-(1-&gt;4)-(O-6-P-alpha-D-Man)]-Thr-[protein] + UDP-alpha-D-glucuronate = 3-O-[beta-D-GlcA-(1-&gt;3)-beta-D-Xyl-(1-&gt;4)-Rib-ol-P-Rib-ol-P-3-beta-D-GalNAc-(1-&gt;3)-beta-D-GlcNAc-(1-&gt;4)-(O-6-P-alpha-D-Man)]-Thr-[protein] + UDP + H(+)</text>
        <dbReference type="Rhea" id="RHEA:46860"/>
        <dbReference type="Rhea" id="RHEA-COMP:15023"/>
        <dbReference type="Rhea" id="RHEA-COMP:17482"/>
        <dbReference type="ChEBI" id="CHEBI:15378"/>
        <dbReference type="ChEBI" id="CHEBI:58052"/>
        <dbReference type="ChEBI" id="CHEBI:58223"/>
        <dbReference type="ChEBI" id="CHEBI:142405"/>
        <dbReference type="ChEBI" id="CHEBI:177336"/>
    </reaction>
</comment>
<evidence type="ECO:0000256" key="10">
    <source>
        <dbReference type="ARBA" id="ARBA00022968"/>
    </source>
</evidence>
<dbReference type="UniPathway" id="UPA00378"/>
<proteinExistence type="inferred from homology"/>
<dbReference type="PANTHER" id="PTHR46420">
    <property type="entry name" value="BETA-1,4-GLUCURONYLTRANSFERASE 1"/>
    <property type="match status" value="1"/>
</dbReference>
<keyword evidence="10" id="KW-0735">Signal-anchor</keyword>
<evidence type="ECO:0000313" key="22">
    <source>
        <dbReference type="EMBL" id="CAD7242612.1"/>
    </source>
</evidence>
<dbReference type="Proteomes" id="UP000677054">
    <property type="component" value="Unassembled WGS sequence"/>
</dbReference>
<keyword evidence="9" id="KW-0479">Metal-binding</keyword>
<comment type="pathway">
    <text evidence="3">Protein modification; protein glycosylation.</text>
</comment>
<evidence type="ECO:0000256" key="4">
    <source>
        <dbReference type="ARBA" id="ARBA00008539"/>
    </source>
</evidence>
<organism evidence="22">
    <name type="scientific">Darwinula stevensoni</name>
    <dbReference type="NCBI Taxonomy" id="69355"/>
    <lineage>
        <taxon>Eukaryota</taxon>
        <taxon>Metazoa</taxon>
        <taxon>Ecdysozoa</taxon>
        <taxon>Arthropoda</taxon>
        <taxon>Crustacea</taxon>
        <taxon>Oligostraca</taxon>
        <taxon>Ostracoda</taxon>
        <taxon>Podocopa</taxon>
        <taxon>Podocopida</taxon>
        <taxon>Darwinulocopina</taxon>
        <taxon>Darwinuloidea</taxon>
        <taxon>Darwinulidae</taxon>
        <taxon>Darwinula</taxon>
    </lineage>
</organism>
<evidence type="ECO:0000256" key="3">
    <source>
        <dbReference type="ARBA" id="ARBA00004922"/>
    </source>
</evidence>
<dbReference type="PANTHER" id="PTHR46420:SF1">
    <property type="entry name" value="BETA-1,4-GLUCURONYLTRANSFERASE 1"/>
    <property type="match status" value="1"/>
</dbReference>
<keyword evidence="12" id="KW-0333">Golgi apparatus</keyword>
<keyword evidence="6" id="KW-0328">Glycosyltransferase</keyword>
<evidence type="ECO:0000256" key="15">
    <source>
        <dbReference type="ARBA" id="ARBA00023211"/>
    </source>
</evidence>
<feature type="transmembrane region" description="Helical" evidence="21">
    <location>
        <begin position="21"/>
        <end position="41"/>
    </location>
</feature>
<dbReference type="EMBL" id="LR899810">
    <property type="protein sequence ID" value="CAD7242612.1"/>
    <property type="molecule type" value="Genomic_DNA"/>
</dbReference>
<evidence type="ECO:0000313" key="23">
    <source>
        <dbReference type="Proteomes" id="UP000677054"/>
    </source>
</evidence>
<keyword evidence="7" id="KW-0808">Transferase</keyword>
<dbReference type="OrthoDB" id="9974378at2759"/>